<dbReference type="Pfam" id="PF12796">
    <property type="entry name" value="Ank_2"/>
    <property type="match status" value="1"/>
</dbReference>
<feature type="domain" description="Arf-GAP" evidence="9">
    <location>
        <begin position="361"/>
        <end position="489"/>
    </location>
</feature>
<dbReference type="Pfam" id="PF01412">
    <property type="entry name" value="ArfGap"/>
    <property type="match status" value="1"/>
</dbReference>
<evidence type="ECO:0000256" key="4">
    <source>
        <dbReference type="ARBA" id="ARBA00023043"/>
    </source>
</evidence>
<comment type="domain">
    <text evidence="7">PH domain binds phospholipids including phosphatidic acid, phosphatidylinositol 3-phosphate, phosphatidylinositol 3,5-bisphosphate (PIP2) and phosphatidylinositol 3,4,5-trisphosphate (PIP3). May mediate protein binding to PIP2 or PIP3 containing membranes.</text>
</comment>
<dbReference type="SUPFAM" id="SSF50729">
    <property type="entry name" value="PH domain-like"/>
    <property type="match status" value="1"/>
</dbReference>
<dbReference type="GO" id="GO:0005096">
    <property type="term" value="F:GTPase activator activity"/>
    <property type="evidence" value="ECO:0007669"/>
    <property type="project" value="UniProtKB-KW"/>
</dbReference>
<dbReference type="PROSITE" id="PS50115">
    <property type="entry name" value="ARFGAP"/>
    <property type="match status" value="1"/>
</dbReference>
<dbReference type="GO" id="GO:0008270">
    <property type="term" value="F:zinc ion binding"/>
    <property type="evidence" value="ECO:0007669"/>
    <property type="project" value="UniProtKB-KW"/>
</dbReference>
<organism evidence="10 11">
    <name type="scientific">Astatotilapia calliptera</name>
    <name type="common">Eastern happy</name>
    <name type="synonym">Chromis callipterus</name>
    <dbReference type="NCBI Taxonomy" id="8154"/>
    <lineage>
        <taxon>Eukaryota</taxon>
        <taxon>Metazoa</taxon>
        <taxon>Chordata</taxon>
        <taxon>Craniata</taxon>
        <taxon>Vertebrata</taxon>
        <taxon>Euteleostomi</taxon>
        <taxon>Actinopterygii</taxon>
        <taxon>Neopterygii</taxon>
        <taxon>Teleostei</taxon>
        <taxon>Neoteleostei</taxon>
        <taxon>Acanthomorphata</taxon>
        <taxon>Ovalentaria</taxon>
        <taxon>Cichlomorphae</taxon>
        <taxon>Cichliformes</taxon>
        <taxon>Cichlidae</taxon>
        <taxon>African cichlids</taxon>
        <taxon>Pseudocrenilabrinae</taxon>
        <taxon>Haplochromini</taxon>
        <taxon>Astatotilapia</taxon>
    </lineage>
</organism>
<dbReference type="Gene3D" id="1.20.1270.60">
    <property type="entry name" value="Arfaptin homology (AH) domain/BAR domain"/>
    <property type="match status" value="1"/>
</dbReference>
<proteinExistence type="predicted"/>
<keyword evidence="3 7" id="KW-0862">Zinc</keyword>
<evidence type="ECO:0000256" key="7">
    <source>
        <dbReference type="RuleBase" id="RU369028"/>
    </source>
</evidence>
<evidence type="ECO:0000256" key="1">
    <source>
        <dbReference type="ARBA" id="ARBA00022723"/>
    </source>
</evidence>
<dbReference type="CDD" id="cd08835">
    <property type="entry name" value="ArfGap_ACAP"/>
    <property type="match status" value="1"/>
</dbReference>
<keyword evidence="11" id="KW-1185">Reference proteome</keyword>
<dbReference type="SMART" id="SM00248">
    <property type="entry name" value="ANK"/>
    <property type="match status" value="3"/>
</dbReference>
<evidence type="ECO:0000313" key="10">
    <source>
        <dbReference type="Ensembl" id="ENSACLP00000080344.1"/>
    </source>
</evidence>
<accession>A0AAX7VFA1</accession>
<dbReference type="SUPFAM" id="SSF103657">
    <property type="entry name" value="BAR/IMD domain-like"/>
    <property type="match status" value="1"/>
</dbReference>
<dbReference type="FunFam" id="1.10.220.150:FF:000007">
    <property type="entry name" value="Arf-GAP with coiled-coil, ANK repeat and PH domain-containing protein 2"/>
    <property type="match status" value="1"/>
</dbReference>
<reference evidence="11" key="2">
    <citation type="submission" date="2023-03" db="EMBL/GenBank/DDBJ databases">
        <authorList>
            <consortium name="Wellcome Sanger Institute Data Sharing"/>
        </authorList>
    </citation>
    <scope>NUCLEOTIDE SEQUENCE [LARGE SCALE GENOMIC DNA]</scope>
</reference>
<feature type="repeat" description="ANK" evidence="5">
    <location>
        <begin position="591"/>
        <end position="623"/>
    </location>
</feature>
<comment type="domain">
    <text evidence="7">The BAR domain mediates homodimerization, it can neither bind membrane nor impart curvature, but instead requires the neighboring PH domain to achieve these functions.</text>
</comment>
<dbReference type="InterPro" id="IPR038508">
    <property type="entry name" value="ArfGAP_dom_sf"/>
</dbReference>
<dbReference type="Ensembl" id="ENSACLT00000068421.1">
    <property type="protein sequence ID" value="ENSACLP00000080344.1"/>
    <property type="gene ID" value="ENSACLG00000011684.2"/>
</dbReference>
<evidence type="ECO:0000256" key="5">
    <source>
        <dbReference type="PROSITE-ProRule" id="PRU00023"/>
    </source>
</evidence>
<feature type="repeat" description="ANK" evidence="5">
    <location>
        <begin position="624"/>
        <end position="656"/>
    </location>
</feature>
<dbReference type="SUPFAM" id="SSF57863">
    <property type="entry name" value="ArfGap/RecO-like zinc finger"/>
    <property type="match status" value="1"/>
</dbReference>
<evidence type="ECO:0000256" key="3">
    <source>
        <dbReference type="ARBA" id="ARBA00022833"/>
    </source>
</evidence>
<dbReference type="InterPro" id="IPR002110">
    <property type="entry name" value="Ankyrin_rpt"/>
</dbReference>
<dbReference type="SUPFAM" id="SSF48403">
    <property type="entry name" value="Ankyrin repeat"/>
    <property type="match status" value="1"/>
</dbReference>
<dbReference type="InterPro" id="IPR045258">
    <property type="entry name" value="ACAP1/2/3-like"/>
</dbReference>
<dbReference type="PROSITE" id="PS50088">
    <property type="entry name" value="ANK_REPEAT"/>
    <property type="match status" value="2"/>
</dbReference>
<dbReference type="PANTHER" id="PTHR23180:SF402">
    <property type="entry name" value="ARF-GAP WITH COILED-COIL, ANK REPEAT AND PH DOMAIN-CONTAINING PROTEIN"/>
    <property type="match status" value="1"/>
</dbReference>
<comment type="activity regulation">
    <text evidence="7">GAP activity stimulated by phosphatidylinositol 4,5-bisphosphate (PIP2) and phosphatidic acid.</text>
</comment>
<evidence type="ECO:0000256" key="6">
    <source>
        <dbReference type="PROSITE-ProRule" id="PRU00288"/>
    </source>
</evidence>
<dbReference type="Gene3D" id="1.10.220.150">
    <property type="entry name" value="Arf GTPase activating protein"/>
    <property type="match status" value="1"/>
</dbReference>
<reference evidence="10" key="3">
    <citation type="submission" date="2025-08" db="UniProtKB">
        <authorList>
            <consortium name="Ensembl"/>
        </authorList>
    </citation>
    <scope>IDENTIFICATION</scope>
</reference>
<dbReference type="InterPro" id="IPR011993">
    <property type="entry name" value="PH-like_dom_sf"/>
</dbReference>
<keyword evidence="7" id="KW-0677">Repeat</keyword>
<keyword evidence="8" id="KW-0175">Coiled coil</keyword>
<dbReference type="PRINTS" id="PR00405">
    <property type="entry name" value="REVINTRACTNG"/>
</dbReference>
<dbReference type="InterPro" id="IPR001164">
    <property type="entry name" value="ArfGAP_dom"/>
</dbReference>
<reference evidence="10" key="4">
    <citation type="submission" date="2025-09" db="UniProtKB">
        <authorList>
            <consortium name="Ensembl"/>
        </authorList>
    </citation>
    <scope>IDENTIFICATION</scope>
</reference>
<dbReference type="CDD" id="cd07603">
    <property type="entry name" value="BAR_ACAPs"/>
    <property type="match status" value="1"/>
</dbReference>
<keyword evidence="1 7" id="KW-0479">Metal-binding</keyword>
<dbReference type="SMART" id="SM00105">
    <property type="entry name" value="ArfGap"/>
    <property type="match status" value="1"/>
</dbReference>
<dbReference type="InterPro" id="IPR036770">
    <property type="entry name" value="Ankyrin_rpt-contain_sf"/>
</dbReference>
<dbReference type="InterPro" id="IPR004148">
    <property type="entry name" value="BAR_dom"/>
</dbReference>
<sequence length="697" mass="77524">MDCLLDFEDCLIGLYCLFLNNQVMKLCGKMVEAGQAYSTANKLLLSGLAELCTNQTKDSVITTCLNQFHQGLQEMVSFHTMLFDQTQRAIGQQLTNLCTFLPQLAETRKEFVRIGEDLETAATKNAQVSRHKAADAERASHLLLATRKCYQHFALDYCLQLNTFKTQQKVDILNSMFSFVHAQFTFFHQGFDLLRDLEPTMKTMAAQLSQLSADCTAKRKELENRHLLVQQRVRSLTDQHICPSRRCRQMLDMLFKEGRIHLDSKQNERSETRVFMLNPTPQEEAVVLFEDLRLCAVKSLDHVDRRFCFELLSVQKCCALQADSEQLKQAWLSALQGSIDLAYRERSDTQLTQAGPHHDHDTLTSEYYTLSVALRGLGNQRCCDCGEEEPRWASINLAVTMCIECSGIHRSLGVHLSKVRSLTLDSWEAEQLKLLCVLGNDVMNQIYEARCSEEGRVKPRADSPRAEKEAWIKEKYVEKKFVQANGARKSDPSLPPVTPDPSRLSAAAPVCSLPVPCTTAVRLASSVSARIGVLRRPVKKMFSAFSVSEHHRHKDSAMLRLYQASLAGDLVAMASMLAEGAEVNGSVGEEEGRTPLIGAAIGGSLLACEFLLQNGANVNHRDLRGQGALHAAATAGHTGQVCLLLKRGANQYAVDERGHDPLAIAVETANADIVTLLRMARMNEEMRDSEGVFGAAG</sequence>
<evidence type="ECO:0000256" key="8">
    <source>
        <dbReference type="SAM" id="Coils"/>
    </source>
</evidence>
<keyword evidence="7" id="KW-0967">Endosome</keyword>
<evidence type="ECO:0000313" key="11">
    <source>
        <dbReference type="Proteomes" id="UP000265100"/>
    </source>
</evidence>
<protein>
    <recommendedName>
        <fullName evidence="7">Arf-GAP with coiled-coil, ANK repeat and PH domain-containing protein</fullName>
        <shortName evidence="7">Cnt-b</shortName>
    </recommendedName>
    <alternativeName>
        <fullName evidence="7">Centaurin-beta</fullName>
    </alternativeName>
</protein>
<feature type="coiled-coil region" evidence="8">
    <location>
        <begin position="205"/>
        <end position="239"/>
    </location>
</feature>
<dbReference type="PROSITE" id="PS50297">
    <property type="entry name" value="ANK_REP_REGION"/>
    <property type="match status" value="2"/>
</dbReference>
<dbReference type="Pfam" id="PF16746">
    <property type="entry name" value="BAR_3"/>
    <property type="match status" value="1"/>
</dbReference>
<dbReference type="Proteomes" id="UP000265100">
    <property type="component" value="Chromosome 14"/>
</dbReference>
<keyword evidence="2 6" id="KW-0863">Zinc-finger</keyword>
<dbReference type="Gene3D" id="1.25.40.20">
    <property type="entry name" value="Ankyrin repeat-containing domain"/>
    <property type="match status" value="1"/>
</dbReference>
<keyword evidence="4 5" id="KW-0040">ANK repeat</keyword>
<dbReference type="InterPro" id="IPR027267">
    <property type="entry name" value="AH/BAR_dom_sf"/>
</dbReference>
<dbReference type="AlphaFoldDB" id="A0AAX7VFA1"/>
<name>A0AAX7VFA1_ASTCA</name>
<evidence type="ECO:0000259" key="9">
    <source>
        <dbReference type="PROSITE" id="PS50115"/>
    </source>
</evidence>
<dbReference type="InterPro" id="IPR037278">
    <property type="entry name" value="ARFGAP/RecO"/>
</dbReference>
<comment type="function">
    <text evidence="7">GTPase-activating protein for the ADP ribosylation factor family.</text>
</comment>
<dbReference type="PANTHER" id="PTHR23180">
    <property type="entry name" value="CENTAURIN/ARF"/>
    <property type="match status" value="1"/>
</dbReference>
<evidence type="ECO:0000256" key="2">
    <source>
        <dbReference type="ARBA" id="ARBA00022771"/>
    </source>
</evidence>
<dbReference type="GO" id="GO:0010008">
    <property type="term" value="C:endosome membrane"/>
    <property type="evidence" value="ECO:0007669"/>
    <property type="project" value="UniProtKB-SubCell"/>
</dbReference>
<dbReference type="GeneTree" id="ENSGT00940000156389"/>
<keyword evidence="7" id="KW-0343">GTPase activation</keyword>
<dbReference type="Gene3D" id="2.30.29.30">
    <property type="entry name" value="Pleckstrin-homology domain (PH domain)/Phosphotyrosine-binding domain (PTB)"/>
    <property type="match status" value="1"/>
</dbReference>
<comment type="subcellular location">
    <subcellularLocation>
        <location evidence="7">Endosome membrane</location>
        <topology evidence="7">Peripheral membrane protein</topology>
    </subcellularLocation>
</comment>
<reference evidence="10 11" key="1">
    <citation type="submission" date="2018-05" db="EMBL/GenBank/DDBJ databases">
        <authorList>
            <person name="Datahose"/>
        </authorList>
    </citation>
    <scope>NUCLEOTIDE SEQUENCE</scope>
</reference>